<dbReference type="Gene3D" id="3.30.470.30">
    <property type="entry name" value="DNA ligase/mRNA capping enzyme"/>
    <property type="match status" value="1"/>
</dbReference>
<dbReference type="PANTHER" id="PTHR45674:SF4">
    <property type="entry name" value="DNA LIGASE 1"/>
    <property type="match status" value="1"/>
</dbReference>
<evidence type="ECO:0000256" key="5">
    <source>
        <dbReference type="SAM" id="MobiDB-lite"/>
    </source>
</evidence>
<evidence type="ECO:0000313" key="7">
    <source>
        <dbReference type="EMBL" id="QUL98890.1"/>
    </source>
</evidence>
<dbReference type="InterPro" id="IPR050191">
    <property type="entry name" value="ATP-dep_DNA_ligase"/>
</dbReference>
<dbReference type="InterPro" id="IPR012340">
    <property type="entry name" value="NA-bd_OB-fold"/>
</dbReference>
<evidence type="ECO:0000256" key="2">
    <source>
        <dbReference type="ARBA" id="ARBA00012727"/>
    </source>
</evidence>
<dbReference type="EC" id="6.5.1.1" evidence="2"/>
<dbReference type="KEGG" id="fcz:IMF26_02105"/>
<dbReference type="PROSITE" id="PS50160">
    <property type="entry name" value="DNA_LIGASE_A3"/>
    <property type="match status" value="1"/>
</dbReference>
<dbReference type="GO" id="GO:0003910">
    <property type="term" value="F:DNA ligase (ATP) activity"/>
    <property type="evidence" value="ECO:0007669"/>
    <property type="project" value="UniProtKB-EC"/>
</dbReference>
<dbReference type="CDD" id="cd07906">
    <property type="entry name" value="Adenylation_DNA_ligase_LigD_LigC"/>
    <property type="match status" value="1"/>
</dbReference>
<proteinExistence type="inferred from homology"/>
<organism evidence="7">
    <name type="scientific">Candidatus Fermentithermobacillus carboniphilus</name>
    <dbReference type="NCBI Taxonomy" id="3085328"/>
    <lineage>
        <taxon>Bacteria</taxon>
        <taxon>Bacillati</taxon>
        <taxon>Bacillota</taxon>
        <taxon>Candidatus Fermentithermobacillia</taxon>
        <taxon>Candidatus Fermentithermobacillales</taxon>
        <taxon>Candidatus Fermentithermobacillaceae</taxon>
        <taxon>Candidatus Fermentithermobacillus</taxon>
    </lineage>
</organism>
<dbReference type="PANTHER" id="PTHR45674">
    <property type="entry name" value="DNA LIGASE 1/3 FAMILY MEMBER"/>
    <property type="match status" value="1"/>
</dbReference>
<feature type="region of interest" description="Disordered" evidence="5">
    <location>
        <begin position="1"/>
        <end position="20"/>
    </location>
</feature>
<gene>
    <name evidence="7" type="ORF">IMF26_02105</name>
</gene>
<dbReference type="InterPro" id="IPR012310">
    <property type="entry name" value="DNA_ligase_ATP-dep_cent"/>
</dbReference>
<dbReference type="Pfam" id="PF01068">
    <property type="entry name" value="DNA_ligase_A_M"/>
    <property type="match status" value="1"/>
</dbReference>
<accession>A0AAT9LCV2</accession>
<dbReference type="InterPro" id="IPR012309">
    <property type="entry name" value="DNA_ligase_ATP-dep_C"/>
</dbReference>
<feature type="compositionally biased region" description="Polar residues" evidence="5">
    <location>
        <begin position="1"/>
        <end position="10"/>
    </location>
</feature>
<dbReference type="Pfam" id="PF04679">
    <property type="entry name" value="DNA_ligase_A_C"/>
    <property type="match status" value="1"/>
</dbReference>
<reference evidence="7" key="2">
    <citation type="journal article" date="2023" name="Biology">
        <title>Prokaryotic Life Associated with Coal-Fire Gas Vents Revealed by Metagenomics.</title>
        <authorList>
            <person name="Kadnikov V.V."/>
            <person name="Mardanov A.V."/>
            <person name="Beletsky A.V."/>
            <person name="Karnachuk O.V."/>
            <person name="Ravin N.V."/>
        </authorList>
    </citation>
    <scope>NUCLEOTIDE SEQUENCE</scope>
    <source>
        <strain evidence="7">Bu02</strain>
    </source>
</reference>
<sequence>MLHRLQSSESPPGEDPDKILGMPAIDPMLAQTATGPFDDENYLFEVKWDGYRCLAYLTPHRVYLRSRNGLALLPRFPVLVTLSSNLAGETTRALIDGEIVAFHDGKVDFSYLKTQPEGVTFVAFDILYVDERPLFAVPLCRRREILKTVVREGGRLIFSEAVPENGTAVFRWVKEQGLEGMMAKRKDSLYHPGERTRDWLKIKNTREGEFWVVGYLPSPGRRIGSLVLAQPEDGKFHILGRVSSGLDHGLEEVLLSILGQGLPGPDPRIQEKLKRSEAQKVRWVKPYFGVSVQYTEITSDGKLRHPVLRGLLGANASQARKEDQSEDRGQGDRGL</sequence>
<evidence type="ECO:0000256" key="1">
    <source>
        <dbReference type="ARBA" id="ARBA00007572"/>
    </source>
</evidence>
<reference evidence="7" key="1">
    <citation type="submission" date="2020-10" db="EMBL/GenBank/DDBJ databases">
        <authorList>
            <person name="Kadnikov V."/>
            <person name="Beletsky A.V."/>
            <person name="Mardanov A.V."/>
            <person name="Karnachuk O.V."/>
            <person name="Ravin N.V."/>
        </authorList>
    </citation>
    <scope>NUCLEOTIDE SEQUENCE</scope>
    <source>
        <strain evidence="7">Bu02</strain>
    </source>
</reference>
<dbReference type="CDD" id="cd07971">
    <property type="entry name" value="OBF_DNA_ligase_LigD"/>
    <property type="match status" value="1"/>
</dbReference>
<keyword evidence="3 7" id="KW-0436">Ligase</keyword>
<comment type="similarity">
    <text evidence="1">Belongs to the ATP-dependent DNA ligase family.</text>
</comment>
<feature type="compositionally biased region" description="Basic and acidic residues" evidence="5">
    <location>
        <begin position="319"/>
        <end position="335"/>
    </location>
</feature>
<feature type="domain" description="ATP-dependent DNA ligase family profile" evidence="6">
    <location>
        <begin position="112"/>
        <end position="203"/>
    </location>
</feature>
<comment type="catalytic activity">
    <reaction evidence="4">
        <text>ATP + (deoxyribonucleotide)n-3'-hydroxyl + 5'-phospho-(deoxyribonucleotide)m = (deoxyribonucleotide)n+m + AMP + diphosphate.</text>
        <dbReference type="EC" id="6.5.1.1"/>
    </reaction>
</comment>
<protein>
    <recommendedName>
        <fullName evidence="2">DNA ligase (ATP)</fullName>
        <ecNumber evidence="2">6.5.1.1</ecNumber>
    </recommendedName>
</protein>
<dbReference type="SUPFAM" id="SSF56091">
    <property type="entry name" value="DNA ligase/mRNA capping enzyme, catalytic domain"/>
    <property type="match status" value="1"/>
</dbReference>
<evidence type="ECO:0000259" key="6">
    <source>
        <dbReference type="PROSITE" id="PS50160"/>
    </source>
</evidence>
<dbReference type="EMBL" id="CP062796">
    <property type="protein sequence ID" value="QUL98890.1"/>
    <property type="molecule type" value="Genomic_DNA"/>
</dbReference>
<name>A0AAT9LCV2_9FIRM</name>
<evidence type="ECO:0000256" key="3">
    <source>
        <dbReference type="ARBA" id="ARBA00022598"/>
    </source>
</evidence>
<dbReference type="SUPFAM" id="SSF50249">
    <property type="entry name" value="Nucleic acid-binding proteins"/>
    <property type="match status" value="1"/>
</dbReference>
<dbReference type="Gene3D" id="3.30.1490.70">
    <property type="match status" value="1"/>
</dbReference>
<dbReference type="GO" id="GO:0006281">
    <property type="term" value="P:DNA repair"/>
    <property type="evidence" value="ECO:0007669"/>
    <property type="project" value="InterPro"/>
</dbReference>
<dbReference type="GO" id="GO:0005524">
    <property type="term" value="F:ATP binding"/>
    <property type="evidence" value="ECO:0007669"/>
    <property type="project" value="InterPro"/>
</dbReference>
<evidence type="ECO:0000256" key="4">
    <source>
        <dbReference type="ARBA" id="ARBA00034003"/>
    </source>
</evidence>
<feature type="region of interest" description="Disordered" evidence="5">
    <location>
        <begin position="314"/>
        <end position="335"/>
    </location>
</feature>
<dbReference type="Gene3D" id="2.40.50.140">
    <property type="entry name" value="Nucleic acid-binding proteins"/>
    <property type="match status" value="1"/>
</dbReference>
<dbReference type="AlphaFoldDB" id="A0AAT9LCV2"/>
<dbReference type="GO" id="GO:0006310">
    <property type="term" value="P:DNA recombination"/>
    <property type="evidence" value="ECO:0007669"/>
    <property type="project" value="InterPro"/>
</dbReference>